<dbReference type="Proteomes" id="UP000246806">
    <property type="component" value="Genome"/>
</dbReference>
<keyword evidence="1" id="KW-0175">Coiled coil</keyword>
<organism evidence="2 3">
    <name type="scientific">Bacillus phage BCP12</name>
    <dbReference type="NCBI Taxonomy" id="1913122"/>
    <lineage>
        <taxon>Viruses</taxon>
        <taxon>Duplodnaviria</taxon>
        <taxon>Heunggongvirae</taxon>
        <taxon>Uroviricota</taxon>
        <taxon>Caudoviricetes</taxon>
        <taxon>Herelleviridae</taxon>
        <taxon>Bastillevirinae</taxon>
        <taxon>Tsarbombavirus</taxon>
        <taxon>Tsarbombavirus BCP78</taxon>
    </lineage>
</organism>
<feature type="coiled-coil region" evidence="1">
    <location>
        <begin position="22"/>
        <end position="49"/>
    </location>
</feature>
<name>A0A2S0CRY8_9CAUD</name>
<gene>
    <name evidence="2" type="ORF">BCP12_001</name>
</gene>
<evidence type="ECO:0000313" key="2">
    <source>
        <dbReference type="EMBL" id="AQN32424.1"/>
    </source>
</evidence>
<sequence length="54" mass="6645">MREWVHYAVPRRKRPKLSQADYERFMKQKQETDARIAKLKQEAEEIRNGKREDV</sequence>
<evidence type="ECO:0000256" key="1">
    <source>
        <dbReference type="SAM" id="Coils"/>
    </source>
</evidence>
<proteinExistence type="predicted"/>
<reference evidence="2 3" key="1">
    <citation type="submission" date="2016-10" db="EMBL/GenBank/DDBJ databases">
        <title>Complete Genome Sequence of Bacillus Phage BCP12.</title>
        <authorList>
            <person name="Ghosh K."/>
            <person name="Kim K.-P."/>
        </authorList>
    </citation>
    <scope>NUCLEOTIDE SEQUENCE [LARGE SCALE GENOMIC DNA]</scope>
</reference>
<dbReference type="EMBL" id="KX987999">
    <property type="protein sequence ID" value="AQN32424.1"/>
    <property type="molecule type" value="Genomic_DNA"/>
</dbReference>
<protein>
    <submittedName>
        <fullName evidence="2">Uncharacterized protein</fullName>
    </submittedName>
</protein>
<accession>A0A2S0CRY8</accession>
<evidence type="ECO:0000313" key="3">
    <source>
        <dbReference type="Proteomes" id="UP000246806"/>
    </source>
</evidence>